<keyword evidence="1" id="KW-0812">Transmembrane</keyword>
<evidence type="ECO:0000313" key="2">
    <source>
        <dbReference type="EMBL" id="MBZ9610787.1"/>
    </source>
</evidence>
<feature type="transmembrane region" description="Helical" evidence="1">
    <location>
        <begin position="99"/>
        <end position="120"/>
    </location>
</feature>
<feature type="transmembrane region" description="Helical" evidence="1">
    <location>
        <begin position="132"/>
        <end position="155"/>
    </location>
</feature>
<name>A0ABS7X847_9GAMM</name>
<dbReference type="Proteomes" id="UP000663814">
    <property type="component" value="Unassembled WGS sequence"/>
</dbReference>
<reference evidence="2 3" key="1">
    <citation type="submission" date="2021-08" db="EMBL/GenBank/DDBJ databases">
        <title>Rheinheimera aquimaris sp. nov., isolated from seawater of the East Sea in Korea.</title>
        <authorList>
            <person name="Kim K.H."/>
            <person name="Wenting R."/>
            <person name="Kim K.R."/>
            <person name="Jeon C.O."/>
        </authorList>
    </citation>
    <scope>NUCLEOTIDE SEQUENCE [LARGE SCALE GENOMIC DNA]</scope>
    <source>
        <strain evidence="2 3">MA-13</strain>
    </source>
</reference>
<sequence length="167" mass="19018">MDYSNFLFQVGNYTWLGYMLATFLVVVLNLADKSYYFGSAVLIMSNLAMQVTEPALMRLVNDYNSLIVLVWYPVWALYAMVSVYVIYLLHVRAKLTMGFVASSMMISFAGLCTLQVVRFFDRLVFQTDLLGVVYKIGINSINIGCLFILLFPIAISLKEMLAKRLWG</sequence>
<organism evidence="2 3">
    <name type="scientific">Rheinheimera maricola</name>
    <dbReference type="NCBI Taxonomy" id="2793282"/>
    <lineage>
        <taxon>Bacteria</taxon>
        <taxon>Pseudomonadati</taxon>
        <taxon>Pseudomonadota</taxon>
        <taxon>Gammaproteobacteria</taxon>
        <taxon>Chromatiales</taxon>
        <taxon>Chromatiaceae</taxon>
        <taxon>Rheinheimera</taxon>
    </lineage>
</organism>
<keyword evidence="3" id="KW-1185">Reference proteome</keyword>
<keyword evidence="1" id="KW-1133">Transmembrane helix</keyword>
<feature type="transmembrane region" description="Helical" evidence="1">
    <location>
        <begin position="35"/>
        <end position="51"/>
    </location>
</feature>
<feature type="transmembrane region" description="Helical" evidence="1">
    <location>
        <begin position="6"/>
        <end position="28"/>
    </location>
</feature>
<evidence type="ECO:0000256" key="1">
    <source>
        <dbReference type="SAM" id="Phobius"/>
    </source>
</evidence>
<gene>
    <name evidence="2" type="ORF">I4W93_004195</name>
</gene>
<comment type="caution">
    <text evidence="2">The sequence shown here is derived from an EMBL/GenBank/DDBJ whole genome shotgun (WGS) entry which is preliminary data.</text>
</comment>
<evidence type="ECO:0000313" key="3">
    <source>
        <dbReference type="Proteomes" id="UP000663814"/>
    </source>
</evidence>
<proteinExistence type="predicted"/>
<dbReference type="EMBL" id="JAERPS020000001">
    <property type="protein sequence ID" value="MBZ9610787.1"/>
    <property type="molecule type" value="Genomic_DNA"/>
</dbReference>
<keyword evidence="1" id="KW-0472">Membrane</keyword>
<accession>A0ABS7X847</accession>
<feature type="transmembrane region" description="Helical" evidence="1">
    <location>
        <begin position="63"/>
        <end position="87"/>
    </location>
</feature>
<protein>
    <submittedName>
        <fullName evidence="2">Uncharacterized protein</fullName>
    </submittedName>
</protein>
<dbReference type="RefSeq" id="WP_205310630.1">
    <property type="nucleotide sequence ID" value="NZ_JAERPS020000001.1"/>
</dbReference>